<sequence>MAITIEGVTYRTSVLKIIDKKNDLACKAYIAFAAANGHKDTIMFLLDTVDQDPKKDFPVYFSGKPKKKLSAISSKIRDQADTLATLDDWKNRGWNDVYKDAREAVAKKIETDITKAFYSSDTFKKLHQKYAGKKKEAEAEMQDRRKGVRLTGNPDETLAKAGKREGVRLTKGT</sequence>
<dbReference type="EMBL" id="FRBW01000001">
    <property type="protein sequence ID" value="SHL69054.1"/>
    <property type="molecule type" value="Genomic_DNA"/>
</dbReference>
<dbReference type="AlphaFoldDB" id="A0A1M7CP66"/>
<evidence type="ECO:0000256" key="1">
    <source>
        <dbReference type="SAM" id="MobiDB-lite"/>
    </source>
</evidence>
<reference evidence="2 3" key="1">
    <citation type="submission" date="2016-11" db="EMBL/GenBank/DDBJ databases">
        <authorList>
            <person name="Jaros S."/>
            <person name="Januszkiewicz K."/>
            <person name="Wedrychowicz H."/>
        </authorList>
    </citation>
    <scope>NUCLEOTIDE SEQUENCE [LARGE SCALE GENOMIC DNA]</scope>
    <source>
        <strain evidence="2 3">DSM 22153</strain>
    </source>
</reference>
<organism evidence="2 3">
    <name type="scientific">Roseibium suaedae</name>
    <dbReference type="NCBI Taxonomy" id="735517"/>
    <lineage>
        <taxon>Bacteria</taxon>
        <taxon>Pseudomonadati</taxon>
        <taxon>Pseudomonadota</taxon>
        <taxon>Alphaproteobacteria</taxon>
        <taxon>Hyphomicrobiales</taxon>
        <taxon>Stappiaceae</taxon>
        <taxon>Roseibium</taxon>
    </lineage>
</organism>
<accession>A0A1M7CP66</accession>
<feature type="compositionally biased region" description="Basic and acidic residues" evidence="1">
    <location>
        <begin position="162"/>
        <end position="173"/>
    </location>
</feature>
<feature type="compositionally biased region" description="Basic and acidic residues" evidence="1">
    <location>
        <begin position="133"/>
        <end position="145"/>
    </location>
</feature>
<gene>
    <name evidence="2" type="ORF">SAMN05444272_1230</name>
</gene>
<evidence type="ECO:0000313" key="2">
    <source>
        <dbReference type="EMBL" id="SHL69054.1"/>
    </source>
</evidence>
<proteinExistence type="predicted"/>
<name>A0A1M7CP66_9HYPH</name>
<keyword evidence="3" id="KW-1185">Reference proteome</keyword>
<dbReference type="Proteomes" id="UP000186002">
    <property type="component" value="Unassembled WGS sequence"/>
</dbReference>
<protein>
    <submittedName>
        <fullName evidence="2">Uncharacterized protein</fullName>
    </submittedName>
</protein>
<evidence type="ECO:0000313" key="3">
    <source>
        <dbReference type="Proteomes" id="UP000186002"/>
    </source>
</evidence>
<feature type="region of interest" description="Disordered" evidence="1">
    <location>
        <begin position="133"/>
        <end position="173"/>
    </location>
</feature>
<dbReference type="RefSeq" id="WP_073010099.1">
    <property type="nucleotide sequence ID" value="NZ_FRBW01000001.1"/>
</dbReference>